<dbReference type="STRING" id="633440.SAMN05421869_108179"/>
<proteinExistence type="predicted"/>
<keyword evidence="3" id="KW-1185">Reference proteome</keyword>
<protein>
    <submittedName>
        <fullName evidence="2">DJ-1/PfpI family protein</fullName>
    </submittedName>
</protein>
<reference evidence="2 3" key="1">
    <citation type="submission" date="2016-10" db="EMBL/GenBank/DDBJ databases">
        <authorList>
            <person name="de Groot N.N."/>
        </authorList>
    </citation>
    <scope>NUCLEOTIDE SEQUENCE [LARGE SCALE GENOMIC DNA]</scope>
    <source>
        <strain evidence="2 3">CGMCC 4.6533</strain>
    </source>
</reference>
<feature type="domain" description="DJ-1/PfpI" evidence="1">
    <location>
        <begin position="6"/>
        <end position="173"/>
    </location>
</feature>
<dbReference type="EMBL" id="FNDJ01000008">
    <property type="protein sequence ID" value="SDJ01596.1"/>
    <property type="molecule type" value="Genomic_DNA"/>
</dbReference>
<dbReference type="InterPro" id="IPR002818">
    <property type="entry name" value="DJ-1/PfpI"/>
</dbReference>
<dbReference type="Proteomes" id="UP000199202">
    <property type="component" value="Unassembled WGS sequence"/>
</dbReference>
<gene>
    <name evidence="2" type="ORF">SAMN05421869_108179</name>
</gene>
<evidence type="ECO:0000313" key="2">
    <source>
        <dbReference type="EMBL" id="SDJ01596.1"/>
    </source>
</evidence>
<dbReference type="PANTHER" id="PTHR43130:SF2">
    <property type="entry name" value="DJ-1_PFPI DOMAIN-CONTAINING PROTEIN"/>
    <property type="match status" value="1"/>
</dbReference>
<dbReference type="AlphaFoldDB" id="A0A1G8QAI5"/>
<evidence type="ECO:0000259" key="1">
    <source>
        <dbReference type="Pfam" id="PF01965"/>
    </source>
</evidence>
<sequence>MVRTQIVMFDGVEELDALAPLEVLGCAATLGHEIEAGLVTLSPGRVVARYGTEVEVDRVLSPADADVVIVPGGGYANRAPRGTWAQIQQGTLPAVLRDAVRPGLTLASVCSGTMLLAAAGLTEGRPCTTHRTARDDLIAAGGQWIEARVVDDGDLVSCGGVTSGLDLALWLLERHLGPAAACDVERFLEYERRGTVWRSA</sequence>
<dbReference type="Pfam" id="PF01965">
    <property type="entry name" value="DJ-1_PfpI"/>
    <property type="match status" value="1"/>
</dbReference>
<dbReference type="SUPFAM" id="SSF52317">
    <property type="entry name" value="Class I glutamine amidotransferase-like"/>
    <property type="match status" value="1"/>
</dbReference>
<organism evidence="2 3">
    <name type="scientific">Nonomuraea jiangxiensis</name>
    <dbReference type="NCBI Taxonomy" id="633440"/>
    <lineage>
        <taxon>Bacteria</taxon>
        <taxon>Bacillati</taxon>
        <taxon>Actinomycetota</taxon>
        <taxon>Actinomycetes</taxon>
        <taxon>Streptosporangiales</taxon>
        <taxon>Streptosporangiaceae</taxon>
        <taxon>Nonomuraea</taxon>
    </lineage>
</organism>
<dbReference type="GO" id="GO:0006355">
    <property type="term" value="P:regulation of DNA-templated transcription"/>
    <property type="evidence" value="ECO:0007669"/>
    <property type="project" value="TreeGrafter"/>
</dbReference>
<evidence type="ECO:0000313" key="3">
    <source>
        <dbReference type="Proteomes" id="UP000199202"/>
    </source>
</evidence>
<accession>A0A1G8QAI5</accession>
<dbReference type="InterPro" id="IPR052158">
    <property type="entry name" value="INH-QAR"/>
</dbReference>
<dbReference type="InterPro" id="IPR029062">
    <property type="entry name" value="Class_I_gatase-like"/>
</dbReference>
<name>A0A1G8QAI5_9ACTN</name>
<dbReference type="PANTHER" id="PTHR43130">
    <property type="entry name" value="ARAC-FAMILY TRANSCRIPTIONAL REGULATOR"/>
    <property type="match status" value="1"/>
</dbReference>
<dbReference type="CDD" id="cd03139">
    <property type="entry name" value="GATase1_PfpI_2"/>
    <property type="match status" value="1"/>
</dbReference>
<dbReference type="Gene3D" id="3.40.50.880">
    <property type="match status" value="1"/>
</dbReference>